<dbReference type="eggNOG" id="KOG4706">
    <property type="taxonomic scope" value="Eukaryota"/>
</dbReference>
<protein>
    <recommendedName>
        <fullName evidence="3">Nucleolar protein 16</fullName>
    </recommendedName>
</protein>
<reference evidence="5 6" key="1">
    <citation type="journal article" date="2007" name="Science">
        <title>Sea anemone genome reveals ancestral eumetazoan gene repertoire and genomic organization.</title>
        <authorList>
            <person name="Putnam N.H."/>
            <person name="Srivastava M."/>
            <person name="Hellsten U."/>
            <person name="Dirks B."/>
            <person name="Chapman J."/>
            <person name="Salamov A."/>
            <person name="Terry A."/>
            <person name="Shapiro H."/>
            <person name="Lindquist E."/>
            <person name="Kapitonov V.V."/>
            <person name="Jurka J."/>
            <person name="Genikhovich G."/>
            <person name="Grigoriev I.V."/>
            <person name="Lucas S.M."/>
            <person name="Steele R.E."/>
            <person name="Finnerty J.R."/>
            <person name="Technau U."/>
            <person name="Martindale M.Q."/>
            <person name="Rokhsar D.S."/>
        </authorList>
    </citation>
    <scope>NUCLEOTIDE SEQUENCE [LARGE SCALE GENOMIC DNA]</scope>
    <source>
        <strain evidence="6">CH2 X CH6</strain>
    </source>
</reference>
<evidence type="ECO:0000313" key="6">
    <source>
        <dbReference type="Proteomes" id="UP000001593"/>
    </source>
</evidence>
<dbReference type="GO" id="GO:0042273">
    <property type="term" value="P:ribosomal large subunit biogenesis"/>
    <property type="evidence" value="ECO:0000318"/>
    <property type="project" value="GO_Central"/>
</dbReference>
<dbReference type="Proteomes" id="UP000001593">
    <property type="component" value="Unassembled WGS sequence"/>
</dbReference>
<keyword evidence="6" id="KW-1185">Reference proteome</keyword>
<evidence type="ECO:0000256" key="3">
    <source>
        <dbReference type="ARBA" id="ARBA00015522"/>
    </source>
</evidence>
<comment type="subcellular location">
    <subcellularLocation>
        <location evidence="1">Nucleus</location>
        <location evidence="1">Nucleolus</location>
    </subcellularLocation>
</comment>
<dbReference type="PANTHER" id="PTHR13243">
    <property type="entry name" value="HSPC111 PROTEIN-RELATED"/>
    <property type="match status" value="1"/>
</dbReference>
<comment type="similarity">
    <text evidence="2">Belongs to the NOP16 family.</text>
</comment>
<dbReference type="STRING" id="45351.A7RLJ9"/>
<evidence type="ECO:0000256" key="1">
    <source>
        <dbReference type="ARBA" id="ARBA00004604"/>
    </source>
</evidence>
<keyword evidence="4" id="KW-0539">Nucleus</keyword>
<dbReference type="GO" id="GO:0005730">
    <property type="term" value="C:nucleolus"/>
    <property type="evidence" value="ECO:0000318"/>
    <property type="project" value="GO_Central"/>
</dbReference>
<name>A7RLJ9_NEMVE</name>
<evidence type="ECO:0000256" key="4">
    <source>
        <dbReference type="ARBA" id="ARBA00023242"/>
    </source>
</evidence>
<evidence type="ECO:0000313" key="5">
    <source>
        <dbReference type="EMBL" id="EDO47617.1"/>
    </source>
</evidence>
<sequence>MGQKRKKKHKKIVKIMNSTLSKRWDHSKTLKQNFQELGLVSDVNVALPIQKKKKREDDNEKMEVEKSPTDVVQEFETLAANEVKKERRIAPGEAHFVWKLIQKHGEDYKAMSKDKDNYYQHTPKQLKRKCEAFLRSSQDFSEYLKDA</sequence>
<gene>
    <name evidence="5" type="ORF">NEMVEDRAFT_v1g231966</name>
</gene>
<evidence type="ECO:0000256" key="2">
    <source>
        <dbReference type="ARBA" id="ARBA00008479"/>
    </source>
</evidence>
<dbReference type="PANTHER" id="PTHR13243:SF1">
    <property type="entry name" value="NUCLEOLAR PROTEIN 16"/>
    <property type="match status" value="1"/>
</dbReference>
<proteinExistence type="inferred from homology"/>
<organism evidence="5 6">
    <name type="scientific">Nematostella vectensis</name>
    <name type="common">Starlet sea anemone</name>
    <dbReference type="NCBI Taxonomy" id="45351"/>
    <lineage>
        <taxon>Eukaryota</taxon>
        <taxon>Metazoa</taxon>
        <taxon>Cnidaria</taxon>
        <taxon>Anthozoa</taxon>
        <taxon>Hexacorallia</taxon>
        <taxon>Actiniaria</taxon>
        <taxon>Edwardsiidae</taxon>
        <taxon>Nematostella</taxon>
    </lineage>
</organism>
<dbReference type="OrthoDB" id="285729at2759"/>
<dbReference type="PhylomeDB" id="A7RLJ9"/>
<accession>A7RLJ9</accession>
<dbReference type="InterPro" id="IPR019002">
    <property type="entry name" value="Ribosome_biogenesis_Nop16"/>
</dbReference>
<dbReference type="EMBL" id="DS469518">
    <property type="protein sequence ID" value="EDO47617.1"/>
    <property type="molecule type" value="Genomic_DNA"/>
</dbReference>
<dbReference type="OMA" id="RRNHGQW"/>
<dbReference type="AlphaFoldDB" id="A7RLJ9"/>
<dbReference type="InParanoid" id="A7RLJ9"/>
<dbReference type="HOGENOM" id="CLU_115103_2_0_1"/>
<dbReference type="KEGG" id="nve:5519893"/>
<dbReference type="Pfam" id="PF09420">
    <property type="entry name" value="Nop16"/>
    <property type="match status" value="1"/>
</dbReference>